<protein>
    <submittedName>
        <fullName evidence="1">Uncharacterized protein</fullName>
    </submittedName>
</protein>
<evidence type="ECO:0000313" key="2">
    <source>
        <dbReference type="Proteomes" id="UP001059596"/>
    </source>
</evidence>
<name>A0A9Q0BVF6_9MUSC</name>
<evidence type="ECO:0000313" key="1">
    <source>
        <dbReference type="EMBL" id="KAI8045380.1"/>
    </source>
</evidence>
<keyword evidence="2" id="KW-1185">Reference proteome</keyword>
<reference evidence="1" key="1">
    <citation type="journal article" date="2023" name="Genome Biol. Evol.">
        <title>Long-read-based Genome Assembly of Drosophila gunungcola Reveals Fewer Chemosensory Genes in Flower-breeding Species.</title>
        <authorList>
            <person name="Negi A."/>
            <person name="Liao B.Y."/>
            <person name="Yeh S.D."/>
        </authorList>
    </citation>
    <scope>NUCLEOTIDE SEQUENCE</scope>
    <source>
        <strain evidence="1">Sukarami</strain>
    </source>
</reference>
<dbReference type="AlphaFoldDB" id="A0A9Q0BVF6"/>
<proteinExistence type="predicted"/>
<gene>
    <name evidence="1" type="ORF">M5D96_001560</name>
</gene>
<comment type="caution">
    <text evidence="1">The sequence shown here is derived from an EMBL/GenBank/DDBJ whole genome shotgun (WGS) entry which is preliminary data.</text>
</comment>
<feature type="non-terminal residue" evidence="1">
    <location>
        <position position="29"/>
    </location>
</feature>
<organism evidence="1 2">
    <name type="scientific">Drosophila gunungcola</name>
    <name type="common">fruit fly</name>
    <dbReference type="NCBI Taxonomy" id="103775"/>
    <lineage>
        <taxon>Eukaryota</taxon>
        <taxon>Metazoa</taxon>
        <taxon>Ecdysozoa</taxon>
        <taxon>Arthropoda</taxon>
        <taxon>Hexapoda</taxon>
        <taxon>Insecta</taxon>
        <taxon>Pterygota</taxon>
        <taxon>Neoptera</taxon>
        <taxon>Endopterygota</taxon>
        <taxon>Diptera</taxon>
        <taxon>Brachycera</taxon>
        <taxon>Muscomorpha</taxon>
        <taxon>Ephydroidea</taxon>
        <taxon>Drosophilidae</taxon>
        <taxon>Drosophila</taxon>
        <taxon>Sophophora</taxon>
    </lineage>
</organism>
<dbReference type="Proteomes" id="UP001059596">
    <property type="component" value="Chromosome 3R"/>
</dbReference>
<sequence length="29" mass="3498">MTFDVHKHTRMYAPANTDVTDFQWLNTEK</sequence>
<accession>A0A9Q0BVF6</accession>
<dbReference type="EMBL" id="JAMKOV010000001">
    <property type="protein sequence ID" value="KAI8045380.1"/>
    <property type="molecule type" value="Genomic_DNA"/>
</dbReference>